<organism evidence="1 2">
    <name type="scientific">Fredinandcohnia salidurans</name>
    <dbReference type="NCBI Taxonomy" id="2595041"/>
    <lineage>
        <taxon>Bacteria</taxon>
        <taxon>Bacillati</taxon>
        <taxon>Bacillota</taxon>
        <taxon>Bacilli</taxon>
        <taxon>Bacillales</taxon>
        <taxon>Bacillaceae</taxon>
        <taxon>Fredinandcohnia</taxon>
    </lineage>
</organism>
<sequence length="123" mass="14221">MLIASSYNQLKNAQTAIESLHEIKPSIYSKFLNVIKLTRQMQYGYQYMGSLVMDEDPSDFVPNFQNDYVLSVYKREIEKLKADNKFPDLKELLNTYKHVSYENISKLALGENPKALIGPILVR</sequence>
<dbReference type="EMBL" id="JBHUEK010000034">
    <property type="protein sequence ID" value="MFD1781680.1"/>
    <property type="molecule type" value="Genomic_DNA"/>
</dbReference>
<dbReference type="RefSeq" id="WP_304217313.1">
    <property type="nucleotide sequence ID" value="NZ_JBHUEK010000034.1"/>
</dbReference>
<keyword evidence="2" id="KW-1185">Reference proteome</keyword>
<name>A0ABW4MUW5_9BACI</name>
<evidence type="ECO:0000313" key="2">
    <source>
        <dbReference type="Proteomes" id="UP001597227"/>
    </source>
</evidence>
<accession>A0ABW4MUW5</accession>
<dbReference type="Proteomes" id="UP001597227">
    <property type="component" value="Unassembled WGS sequence"/>
</dbReference>
<protein>
    <submittedName>
        <fullName evidence="1">Uncharacterized protein</fullName>
    </submittedName>
</protein>
<evidence type="ECO:0000313" key="1">
    <source>
        <dbReference type="EMBL" id="MFD1781680.1"/>
    </source>
</evidence>
<gene>
    <name evidence="1" type="ORF">ACFSFW_23825</name>
</gene>
<comment type="caution">
    <text evidence="1">The sequence shown here is derived from an EMBL/GenBank/DDBJ whole genome shotgun (WGS) entry which is preliminary data.</text>
</comment>
<reference evidence="2" key="1">
    <citation type="journal article" date="2019" name="Int. J. Syst. Evol. Microbiol.">
        <title>The Global Catalogue of Microorganisms (GCM) 10K type strain sequencing project: providing services to taxonomists for standard genome sequencing and annotation.</title>
        <authorList>
            <consortium name="The Broad Institute Genomics Platform"/>
            <consortium name="The Broad Institute Genome Sequencing Center for Infectious Disease"/>
            <person name="Wu L."/>
            <person name="Ma J."/>
        </authorList>
    </citation>
    <scope>NUCLEOTIDE SEQUENCE [LARGE SCALE GENOMIC DNA]</scope>
    <source>
        <strain evidence="2">CCUG 15531</strain>
    </source>
</reference>
<proteinExistence type="predicted"/>